<dbReference type="EMBL" id="NLAX01001139">
    <property type="protein sequence ID" value="PKS05851.1"/>
    <property type="molecule type" value="Genomic_DNA"/>
</dbReference>
<feature type="region of interest" description="Disordered" evidence="6">
    <location>
        <begin position="1"/>
        <end position="30"/>
    </location>
</feature>
<dbReference type="InParanoid" id="A0A2N3N098"/>
<feature type="transmembrane region" description="Helical" evidence="7">
    <location>
        <begin position="460"/>
        <end position="481"/>
    </location>
</feature>
<dbReference type="PANTHER" id="PTHR43791">
    <property type="entry name" value="PERMEASE-RELATED"/>
    <property type="match status" value="1"/>
</dbReference>
<reference evidence="9 10" key="1">
    <citation type="journal article" date="2017" name="G3 (Bethesda)">
        <title>First Draft Genome Sequence of the Pathogenic Fungus Lomentospora prolificans (Formerly Scedosporium prolificans).</title>
        <authorList>
            <person name="Luo R."/>
            <person name="Zimin A."/>
            <person name="Workman R."/>
            <person name="Fan Y."/>
            <person name="Pertea G."/>
            <person name="Grossman N."/>
            <person name="Wear M.P."/>
            <person name="Jia B."/>
            <person name="Miller H."/>
            <person name="Casadevall A."/>
            <person name="Timp W."/>
            <person name="Zhang S.X."/>
            <person name="Salzberg S.L."/>
        </authorList>
    </citation>
    <scope>NUCLEOTIDE SEQUENCE [LARGE SCALE GENOMIC DNA]</scope>
    <source>
        <strain evidence="9 10">JHH-5317</strain>
    </source>
</reference>
<evidence type="ECO:0000313" key="10">
    <source>
        <dbReference type="Proteomes" id="UP000233524"/>
    </source>
</evidence>
<protein>
    <recommendedName>
        <fullName evidence="8">Major facilitator superfamily (MFS) profile domain-containing protein</fullName>
    </recommendedName>
</protein>
<accession>A0A2N3N098</accession>
<feature type="transmembrane region" description="Helical" evidence="7">
    <location>
        <begin position="394"/>
        <end position="415"/>
    </location>
</feature>
<comment type="subcellular location">
    <subcellularLocation>
        <location evidence="1">Membrane</location>
        <topology evidence="1">Multi-pass membrane protein</topology>
    </subcellularLocation>
</comment>
<evidence type="ECO:0000256" key="1">
    <source>
        <dbReference type="ARBA" id="ARBA00004141"/>
    </source>
</evidence>
<keyword evidence="5 7" id="KW-0472">Membrane</keyword>
<dbReference type="InterPro" id="IPR036259">
    <property type="entry name" value="MFS_trans_sf"/>
</dbReference>
<organism evidence="9 10">
    <name type="scientific">Lomentospora prolificans</name>
    <dbReference type="NCBI Taxonomy" id="41688"/>
    <lineage>
        <taxon>Eukaryota</taxon>
        <taxon>Fungi</taxon>
        <taxon>Dikarya</taxon>
        <taxon>Ascomycota</taxon>
        <taxon>Pezizomycotina</taxon>
        <taxon>Sordariomycetes</taxon>
        <taxon>Hypocreomycetidae</taxon>
        <taxon>Microascales</taxon>
        <taxon>Microascaceae</taxon>
        <taxon>Lomentospora</taxon>
    </lineage>
</organism>
<evidence type="ECO:0000256" key="3">
    <source>
        <dbReference type="ARBA" id="ARBA00022692"/>
    </source>
</evidence>
<dbReference type="GO" id="GO:0022857">
    <property type="term" value="F:transmembrane transporter activity"/>
    <property type="evidence" value="ECO:0007669"/>
    <property type="project" value="InterPro"/>
</dbReference>
<feature type="transmembrane region" description="Helical" evidence="7">
    <location>
        <begin position="65"/>
        <end position="82"/>
    </location>
</feature>
<sequence length="514" mass="56688">MTKADKPGAEQVSLPGSTSQDAPSNSSRVWPGLVEGRARLTPPDIIRAMTPEYRAAAEAKLKRKVDLRLLPCLVLIYVLNYIDRNNISAAALAGLREELNLEGNQFPTAVSILFVGYLLMQVPSNLFLNKIGKPAIYLPTTMIVWGVISAATASINTYGGLLAVRFFLGFVEAAFFPGCLYYLSCWYVRSELGLRTTILYSGALISGAFSGLISAGITNNMDGLRGWRAWRWLFLIEGVITVAVAICAYFILPNFPRTTSWLTEEERALAVWRLQEDVGEDDWTSSEDQSLWRGFIMALEDIKTWILLLLVFCIVASGSITNFFPIVVKTLGYDDVPTLLLTSPPYVLCFLVTCVNAWHADRTGERYFHVLIPLLVAVAAFILAASTTTMAPRYVSMMLMLPGIYSGYTTSLAWISNTLPRPPAKRAAALAFINALSNCSSIYASYLYKDNMGPRYIGAFVHNCVACFIAACAATVLRFMLVRLNKKLERGEHVKGAINAVPGEASEHGFRFKV</sequence>
<dbReference type="PROSITE" id="PS50850">
    <property type="entry name" value="MFS"/>
    <property type="match status" value="1"/>
</dbReference>
<dbReference type="FunFam" id="1.20.1250.20:FF:000013">
    <property type="entry name" value="MFS general substrate transporter"/>
    <property type="match status" value="1"/>
</dbReference>
<evidence type="ECO:0000256" key="7">
    <source>
        <dbReference type="SAM" id="Phobius"/>
    </source>
</evidence>
<proteinExistence type="predicted"/>
<dbReference type="FunFam" id="1.20.1250.20:FF:000057">
    <property type="entry name" value="MFS general substrate transporter"/>
    <property type="match status" value="1"/>
</dbReference>
<keyword evidence="2" id="KW-0813">Transport</keyword>
<keyword evidence="10" id="KW-1185">Reference proteome</keyword>
<evidence type="ECO:0000256" key="2">
    <source>
        <dbReference type="ARBA" id="ARBA00022448"/>
    </source>
</evidence>
<evidence type="ECO:0000259" key="8">
    <source>
        <dbReference type="PROSITE" id="PS50850"/>
    </source>
</evidence>
<dbReference type="VEuPathDB" id="FungiDB:jhhlp_007680"/>
<feature type="transmembrane region" description="Helical" evidence="7">
    <location>
        <begin position="197"/>
        <end position="217"/>
    </location>
</feature>
<dbReference type="Proteomes" id="UP000233524">
    <property type="component" value="Unassembled WGS sequence"/>
</dbReference>
<evidence type="ECO:0000256" key="6">
    <source>
        <dbReference type="SAM" id="MobiDB-lite"/>
    </source>
</evidence>
<dbReference type="Gene3D" id="1.20.1250.20">
    <property type="entry name" value="MFS general substrate transporter like domains"/>
    <property type="match status" value="2"/>
</dbReference>
<keyword evidence="3 7" id="KW-0812">Transmembrane</keyword>
<dbReference type="PANTHER" id="PTHR43791:SF92">
    <property type="entry name" value="AGL026WP"/>
    <property type="match status" value="1"/>
</dbReference>
<comment type="caution">
    <text evidence="9">The sequence shown here is derived from an EMBL/GenBank/DDBJ whole genome shotgun (WGS) entry which is preliminary data.</text>
</comment>
<evidence type="ECO:0000256" key="4">
    <source>
        <dbReference type="ARBA" id="ARBA00022989"/>
    </source>
</evidence>
<dbReference type="GO" id="GO:0016020">
    <property type="term" value="C:membrane"/>
    <property type="evidence" value="ECO:0007669"/>
    <property type="project" value="UniProtKB-SubCell"/>
</dbReference>
<feature type="transmembrane region" description="Helical" evidence="7">
    <location>
        <begin position="427"/>
        <end position="448"/>
    </location>
</feature>
<dbReference type="OrthoDB" id="2250022at2759"/>
<feature type="transmembrane region" description="Helical" evidence="7">
    <location>
        <begin position="229"/>
        <end position="252"/>
    </location>
</feature>
<keyword evidence="4 7" id="KW-1133">Transmembrane helix</keyword>
<gene>
    <name evidence="9" type="ORF">jhhlp_007680</name>
</gene>
<feature type="transmembrane region" description="Helical" evidence="7">
    <location>
        <begin position="339"/>
        <end position="358"/>
    </location>
</feature>
<feature type="domain" description="Major facilitator superfamily (MFS) profile" evidence="8">
    <location>
        <begin position="69"/>
        <end position="490"/>
    </location>
</feature>
<dbReference type="InterPro" id="IPR011701">
    <property type="entry name" value="MFS"/>
</dbReference>
<feature type="transmembrane region" description="Helical" evidence="7">
    <location>
        <begin position="135"/>
        <end position="155"/>
    </location>
</feature>
<feature type="transmembrane region" description="Helical" evidence="7">
    <location>
        <begin position="305"/>
        <end position="327"/>
    </location>
</feature>
<dbReference type="InterPro" id="IPR020846">
    <property type="entry name" value="MFS_dom"/>
</dbReference>
<dbReference type="SUPFAM" id="SSF103473">
    <property type="entry name" value="MFS general substrate transporter"/>
    <property type="match status" value="1"/>
</dbReference>
<dbReference type="Pfam" id="PF07690">
    <property type="entry name" value="MFS_1"/>
    <property type="match status" value="1"/>
</dbReference>
<name>A0A2N3N098_9PEZI</name>
<dbReference type="AlphaFoldDB" id="A0A2N3N098"/>
<feature type="transmembrane region" description="Helical" evidence="7">
    <location>
        <begin position="161"/>
        <end position="185"/>
    </location>
</feature>
<feature type="transmembrane region" description="Helical" evidence="7">
    <location>
        <begin position="370"/>
        <end position="388"/>
    </location>
</feature>
<evidence type="ECO:0000256" key="5">
    <source>
        <dbReference type="ARBA" id="ARBA00023136"/>
    </source>
</evidence>
<evidence type="ECO:0000313" key="9">
    <source>
        <dbReference type="EMBL" id="PKS05851.1"/>
    </source>
</evidence>
<feature type="transmembrane region" description="Helical" evidence="7">
    <location>
        <begin position="106"/>
        <end position="128"/>
    </location>
</feature>
<feature type="compositionally biased region" description="Polar residues" evidence="6">
    <location>
        <begin position="14"/>
        <end position="28"/>
    </location>
</feature>